<feature type="domain" description="CCHC-type" evidence="3">
    <location>
        <begin position="54"/>
        <end position="67"/>
    </location>
</feature>
<gene>
    <name evidence="4" type="ORF">niasHT_010915</name>
</gene>
<keyword evidence="1" id="KW-0863">Zinc-finger</keyword>
<sequence length="138" mass="15943">MSFDSFVALAVRAEEVQRATISAESGKRYRPNFQQKPTLAPQKIFAPRTNQIICNNCNKMGHISRKCGQIEWKYFNYAPKSPQQQNFPMKSDDFRKHSVDKKKANNFRMSNQPSAQQKNMETENKLKAPNRQRNASSS</sequence>
<evidence type="ECO:0000256" key="2">
    <source>
        <dbReference type="SAM" id="MobiDB-lite"/>
    </source>
</evidence>
<protein>
    <recommendedName>
        <fullName evidence="3">CCHC-type domain-containing protein</fullName>
    </recommendedName>
</protein>
<accession>A0ABD2LG72</accession>
<dbReference type="AlphaFoldDB" id="A0ABD2LG72"/>
<dbReference type="Proteomes" id="UP001620626">
    <property type="component" value="Unassembled WGS sequence"/>
</dbReference>
<keyword evidence="5" id="KW-1185">Reference proteome</keyword>
<name>A0ABD2LG72_9BILA</name>
<evidence type="ECO:0000313" key="4">
    <source>
        <dbReference type="EMBL" id="KAL3114101.1"/>
    </source>
</evidence>
<evidence type="ECO:0000313" key="5">
    <source>
        <dbReference type="Proteomes" id="UP001620626"/>
    </source>
</evidence>
<keyword evidence="1" id="KW-0479">Metal-binding</keyword>
<feature type="compositionally biased region" description="Basic and acidic residues" evidence="2">
    <location>
        <begin position="90"/>
        <end position="103"/>
    </location>
</feature>
<dbReference type="Gene3D" id="4.10.60.10">
    <property type="entry name" value="Zinc finger, CCHC-type"/>
    <property type="match status" value="1"/>
</dbReference>
<feature type="region of interest" description="Disordered" evidence="2">
    <location>
        <begin position="80"/>
        <end position="138"/>
    </location>
</feature>
<dbReference type="InterPro" id="IPR036875">
    <property type="entry name" value="Znf_CCHC_sf"/>
</dbReference>
<dbReference type="PROSITE" id="PS50158">
    <property type="entry name" value="ZF_CCHC"/>
    <property type="match status" value="1"/>
</dbReference>
<dbReference type="EMBL" id="JBICBT010000424">
    <property type="protein sequence ID" value="KAL3114101.1"/>
    <property type="molecule type" value="Genomic_DNA"/>
</dbReference>
<dbReference type="SUPFAM" id="SSF57756">
    <property type="entry name" value="Retrovirus zinc finger-like domains"/>
    <property type="match status" value="1"/>
</dbReference>
<comment type="caution">
    <text evidence="4">The sequence shown here is derived from an EMBL/GenBank/DDBJ whole genome shotgun (WGS) entry which is preliminary data.</text>
</comment>
<dbReference type="GO" id="GO:0019899">
    <property type="term" value="F:enzyme binding"/>
    <property type="evidence" value="ECO:0007669"/>
    <property type="project" value="UniProtKB-ARBA"/>
</dbReference>
<evidence type="ECO:0000256" key="1">
    <source>
        <dbReference type="PROSITE-ProRule" id="PRU00047"/>
    </source>
</evidence>
<feature type="compositionally biased region" description="Polar residues" evidence="2">
    <location>
        <begin position="107"/>
        <end position="119"/>
    </location>
</feature>
<organism evidence="4 5">
    <name type="scientific">Heterodera trifolii</name>
    <dbReference type="NCBI Taxonomy" id="157864"/>
    <lineage>
        <taxon>Eukaryota</taxon>
        <taxon>Metazoa</taxon>
        <taxon>Ecdysozoa</taxon>
        <taxon>Nematoda</taxon>
        <taxon>Chromadorea</taxon>
        <taxon>Rhabditida</taxon>
        <taxon>Tylenchina</taxon>
        <taxon>Tylenchomorpha</taxon>
        <taxon>Tylenchoidea</taxon>
        <taxon>Heteroderidae</taxon>
        <taxon>Heteroderinae</taxon>
        <taxon>Heterodera</taxon>
    </lineage>
</organism>
<reference evidence="4 5" key="1">
    <citation type="submission" date="2024-10" db="EMBL/GenBank/DDBJ databases">
        <authorList>
            <person name="Kim D."/>
        </authorList>
    </citation>
    <scope>NUCLEOTIDE SEQUENCE [LARGE SCALE GENOMIC DNA]</scope>
    <source>
        <strain evidence="4">BH-2024</strain>
    </source>
</reference>
<dbReference type="InterPro" id="IPR001878">
    <property type="entry name" value="Znf_CCHC"/>
</dbReference>
<dbReference type="Pfam" id="PF00098">
    <property type="entry name" value="zf-CCHC"/>
    <property type="match status" value="1"/>
</dbReference>
<evidence type="ECO:0000259" key="3">
    <source>
        <dbReference type="PROSITE" id="PS50158"/>
    </source>
</evidence>
<keyword evidence="1" id="KW-0862">Zinc</keyword>
<proteinExistence type="predicted"/>
<dbReference type="GO" id="GO:0008270">
    <property type="term" value="F:zinc ion binding"/>
    <property type="evidence" value="ECO:0007669"/>
    <property type="project" value="UniProtKB-KW"/>
</dbReference>